<keyword evidence="6" id="KW-0347">Helicase</keyword>
<evidence type="ECO:0000259" key="3">
    <source>
        <dbReference type="PROSITE" id="PS50966"/>
    </source>
</evidence>
<comment type="caution">
    <text evidence="6">The sequence shown here is derived from an EMBL/GenBank/DDBJ whole genome shotgun (WGS) entry which is preliminary data.</text>
</comment>
<dbReference type="Gene3D" id="3.40.50.10810">
    <property type="entry name" value="Tandem AAA-ATPase domain"/>
    <property type="match status" value="1"/>
</dbReference>
<evidence type="ECO:0000256" key="1">
    <source>
        <dbReference type="ARBA" id="ARBA00022801"/>
    </source>
</evidence>
<sequence length="1090" mass="120152">MPLEVIEDWVDEGAFERGRGYYAEGRVVSVDWQPANRTLTSLVRGSGARAYRCIVVLDARQHVVRDHCSCPLGGACKHVVATLLQTHGPVGGRSSGRAAASAPAAWRGSLERLVRTAAVPTASVADEPANVALQFRVNGLPKQPGAGWSPSGLSLSVRPAKRNTKGAWTGGQDVSWEAIRYEYSWRRTTLRPQERAWFRDLYSLRSAERYYGGTAWLDLNDCSRWLWPHLGSAAESGIAFVGGAKSDEVRLVDQATLQLDLVELPDGSVRVGPRLELGGAVAGTPVVGAVGGSGLFAWDERSPRTLTLGQSAPLTEPVRALLDLPAVVVPARDVPDLMADEYPRLRRAVPVTSSDASVRLPEPERPVFVATADFAAVNLVRLAWDWEYATGEARARRPLVATAQDAGVRDLEAERATVARLEHDVRRVPGFEAFRVDGQREFAGIAALDVAQVLLPRLAELDGVRVETGDVPDYVALEEAPRISVAARDTEDADWFDLAVTVSVEGRDVPFAELFRALAVGHERLLLADGGWLRLDQPVFDELRRLIEEAARLEDRPGRLRINPYRTSLWADLEDLADEVEQSQSWQRKVDGFVRLLREGAAPDADRPPPAGLHAELRPYQREGLAWLVMCWEHGLGGVLADDMGLGKTLQTLALVAHAREREPGAAPFLVVAPASVVGNWQSEAVRFTPDLKVVAVTETARRSGVPWEQAAAGADVVVTSYALFRIEHDDVSALDWAGLVLDEAQFVKNHATRANQHARALRTPFKLAITGTPLENDVMELWSTLAIVAPGLYPSATRFRDDVARPIEAAARPSADDDARTHAGQVLERLRRRLRPVLLRRTKEQVAPELPDRQEQVHLVDLEPAHRRAYDTHLHRERSRLLGLLDDFDANRLAIFRSLNILRRLALDASLVDEKYASVPSSKLDALMEQLEPVAAEGHRALVFSQFTSYLGLVADRCRAAGLAFEYLDGSTRRRADVVDRFRSGSAPLFLVSLRAGGFGLNLTEADYVYLLDPWWNPAVEQQAIDRTHRIGQTRKVMVNRMVSRGTIEEKVMALARRKRAVFDAVLGDDEHAFSRAISSDDVRALLAE</sequence>
<evidence type="ECO:0000256" key="2">
    <source>
        <dbReference type="PROSITE-ProRule" id="PRU00325"/>
    </source>
</evidence>
<dbReference type="GO" id="GO:0008270">
    <property type="term" value="F:zinc ion binding"/>
    <property type="evidence" value="ECO:0007669"/>
    <property type="project" value="UniProtKB-KW"/>
</dbReference>
<dbReference type="EMBL" id="BJWG01000005">
    <property type="protein sequence ID" value="GEL94838.1"/>
    <property type="molecule type" value="Genomic_DNA"/>
</dbReference>
<accession>A0A511JA35</accession>
<dbReference type="AlphaFoldDB" id="A0A511JA35"/>
<feature type="domain" description="Helicase C-terminal" evidence="5">
    <location>
        <begin position="924"/>
        <end position="1090"/>
    </location>
</feature>
<dbReference type="InterPro" id="IPR000330">
    <property type="entry name" value="SNF2_N"/>
</dbReference>
<feature type="domain" description="SWIM-type" evidence="3">
    <location>
        <begin position="53"/>
        <end position="87"/>
    </location>
</feature>
<evidence type="ECO:0000313" key="7">
    <source>
        <dbReference type="Proteomes" id="UP000321720"/>
    </source>
</evidence>
<dbReference type="PANTHER" id="PTHR10799">
    <property type="entry name" value="SNF2/RAD54 HELICASE FAMILY"/>
    <property type="match status" value="1"/>
</dbReference>
<dbReference type="PROSITE" id="PS50966">
    <property type="entry name" value="ZF_SWIM"/>
    <property type="match status" value="1"/>
</dbReference>
<keyword evidence="6" id="KW-0067">ATP-binding</keyword>
<keyword evidence="1" id="KW-0378">Hydrolase</keyword>
<dbReference type="InterPro" id="IPR038718">
    <property type="entry name" value="SNF2-like_sf"/>
</dbReference>
<dbReference type="SMART" id="SM00490">
    <property type="entry name" value="HELICc"/>
    <property type="match status" value="1"/>
</dbReference>
<dbReference type="InterPro" id="IPR027417">
    <property type="entry name" value="P-loop_NTPase"/>
</dbReference>
<keyword evidence="7" id="KW-1185">Reference proteome</keyword>
<dbReference type="Pfam" id="PF00176">
    <property type="entry name" value="SNF2-rel_dom"/>
    <property type="match status" value="1"/>
</dbReference>
<dbReference type="InterPro" id="IPR001650">
    <property type="entry name" value="Helicase_C-like"/>
</dbReference>
<proteinExistence type="predicted"/>
<dbReference type="GO" id="GO:0005524">
    <property type="term" value="F:ATP binding"/>
    <property type="evidence" value="ECO:0007669"/>
    <property type="project" value="InterPro"/>
</dbReference>
<dbReference type="SMART" id="SM00487">
    <property type="entry name" value="DEXDc"/>
    <property type="match status" value="1"/>
</dbReference>
<gene>
    <name evidence="6" type="ORF">CCO02nite_14960</name>
</gene>
<protein>
    <submittedName>
        <fullName evidence="6">DNA helicase</fullName>
    </submittedName>
</protein>
<dbReference type="Gene3D" id="3.40.50.300">
    <property type="entry name" value="P-loop containing nucleotide triphosphate hydrolases"/>
    <property type="match status" value="1"/>
</dbReference>
<dbReference type="CDD" id="cd18793">
    <property type="entry name" value="SF2_C_SNF"/>
    <property type="match status" value="1"/>
</dbReference>
<dbReference type="SUPFAM" id="SSF52540">
    <property type="entry name" value="P-loop containing nucleoside triphosphate hydrolases"/>
    <property type="match status" value="2"/>
</dbReference>
<organism evidence="6 7">
    <name type="scientific">Cellulomonas composti</name>
    <dbReference type="NCBI Taxonomy" id="266130"/>
    <lineage>
        <taxon>Bacteria</taxon>
        <taxon>Bacillati</taxon>
        <taxon>Actinomycetota</taxon>
        <taxon>Actinomycetes</taxon>
        <taxon>Micrococcales</taxon>
        <taxon>Cellulomonadaceae</taxon>
        <taxon>Cellulomonas</taxon>
    </lineage>
</organism>
<dbReference type="GO" id="GO:0016787">
    <property type="term" value="F:hydrolase activity"/>
    <property type="evidence" value="ECO:0007669"/>
    <property type="project" value="UniProtKB-KW"/>
</dbReference>
<evidence type="ECO:0000259" key="5">
    <source>
        <dbReference type="PROSITE" id="PS51194"/>
    </source>
</evidence>
<dbReference type="PROSITE" id="PS51192">
    <property type="entry name" value="HELICASE_ATP_BIND_1"/>
    <property type="match status" value="1"/>
</dbReference>
<name>A0A511JA35_9CELL</name>
<dbReference type="PROSITE" id="PS51194">
    <property type="entry name" value="HELICASE_CTER"/>
    <property type="match status" value="1"/>
</dbReference>
<keyword evidence="2" id="KW-0862">Zinc</keyword>
<evidence type="ECO:0000313" key="6">
    <source>
        <dbReference type="EMBL" id="GEL94838.1"/>
    </source>
</evidence>
<dbReference type="Pfam" id="PF00271">
    <property type="entry name" value="Helicase_C"/>
    <property type="match status" value="1"/>
</dbReference>
<dbReference type="InterPro" id="IPR014001">
    <property type="entry name" value="Helicase_ATP-bd"/>
</dbReference>
<dbReference type="InterPro" id="IPR007527">
    <property type="entry name" value="Znf_SWIM"/>
</dbReference>
<keyword evidence="2" id="KW-0479">Metal-binding</keyword>
<dbReference type="Proteomes" id="UP000321720">
    <property type="component" value="Unassembled WGS sequence"/>
</dbReference>
<dbReference type="GO" id="GO:0004386">
    <property type="term" value="F:helicase activity"/>
    <property type="evidence" value="ECO:0007669"/>
    <property type="project" value="UniProtKB-KW"/>
</dbReference>
<feature type="domain" description="Helicase ATP-binding" evidence="4">
    <location>
        <begin position="629"/>
        <end position="792"/>
    </location>
</feature>
<reference evidence="6 7" key="1">
    <citation type="submission" date="2019-07" db="EMBL/GenBank/DDBJ databases">
        <title>Whole genome shotgun sequence of Cellulomonas composti NBRC 100758.</title>
        <authorList>
            <person name="Hosoyama A."/>
            <person name="Uohara A."/>
            <person name="Ohji S."/>
            <person name="Ichikawa N."/>
        </authorList>
    </citation>
    <scope>NUCLEOTIDE SEQUENCE [LARGE SCALE GENOMIC DNA]</scope>
    <source>
        <strain evidence="6 7">NBRC 100758</strain>
    </source>
</reference>
<keyword evidence="6" id="KW-0547">Nucleotide-binding</keyword>
<dbReference type="InterPro" id="IPR049730">
    <property type="entry name" value="SNF2/RAD54-like_C"/>
</dbReference>
<keyword evidence="2" id="KW-0863">Zinc-finger</keyword>
<evidence type="ECO:0000259" key="4">
    <source>
        <dbReference type="PROSITE" id="PS51192"/>
    </source>
</evidence>